<proteinExistence type="predicted"/>
<sequence length="191" mass="21912">MRISKPLLTACLATIALTLLFSALPHQIWKSNNGGEEVAVFRPAPVVRLSNQNLVDVLISAQLSERIKKADWHNAILSIDLKVDTEEGRPTAWFADVERLLRVSFLQLENVRRVLVRIVEDREEQPRLLAAVDVRKTDDWLDAELDLLRYADPVHDELWRNRLRVSFTAAWEERFGRVSSYSAERAKEAAN</sequence>
<dbReference type="RefSeq" id="WP_307201607.1">
    <property type="nucleotide sequence ID" value="NZ_JAUSSU010000002.1"/>
</dbReference>
<gene>
    <name evidence="1" type="ORF">J2T15_000974</name>
</gene>
<evidence type="ECO:0000313" key="1">
    <source>
        <dbReference type="EMBL" id="MDQ0111541.1"/>
    </source>
</evidence>
<reference evidence="1 2" key="1">
    <citation type="submission" date="2023-07" db="EMBL/GenBank/DDBJ databases">
        <title>Sorghum-associated microbial communities from plants grown in Nebraska, USA.</title>
        <authorList>
            <person name="Schachtman D."/>
        </authorList>
    </citation>
    <scope>NUCLEOTIDE SEQUENCE [LARGE SCALE GENOMIC DNA]</scope>
    <source>
        <strain evidence="1 2">CC482</strain>
    </source>
</reference>
<accession>A0ABT9TVZ0</accession>
<name>A0ABT9TVZ0_PAEHA</name>
<organism evidence="1 2">
    <name type="scientific">Paenibacillus harenae</name>
    <dbReference type="NCBI Taxonomy" id="306543"/>
    <lineage>
        <taxon>Bacteria</taxon>
        <taxon>Bacillati</taxon>
        <taxon>Bacillota</taxon>
        <taxon>Bacilli</taxon>
        <taxon>Bacillales</taxon>
        <taxon>Paenibacillaceae</taxon>
        <taxon>Paenibacillus</taxon>
    </lineage>
</organism>
<evidence type="ECO:0000313" key="2">
    <source>
        <dbReference type="Proteomes" id="UP001229346"/>
    </source>
</evidence>
<dbReference type="Proteomes" id="UP001229346">
    <property type="component" value="Unassembled WGS sequence"/>
</dbReference>
<evidence type="ECO:0008006" key="3">
    <source>
        <dbReference type="Google" id="ProtNLM"/>
    </source>
</evidence>
<comment type="caution">
    <text evidence="1">The sequence shown here is derived from an EMBL/GenBank/DDBJ whole genome shotgun (WGS) entry which is preliminary data.</text>
</comment>
<protein>
    <recommendedName>
        <fullName evidence="3">DUF4390 domain-containing protein</fullName>
    </recommendedName>
</protein>
<keyword evidence="2" id="KW-1185">Reference proteome</keyword>
<dbReference type="EMBL" id="JAUSSU010000002">
    <property type="protein sequence ID" value="MDQ0111541.1"/>
    <property type="molecule type" value="Genomic_DNA"/>
</dbReference>